<name>A0A172Q0T9_9CAUD</name>
<dbReference type="EMBL" id="KU935715">
    <property type="protein sequence ID" value="AND75471.1"/>
    <property type="molecule type" value="Genomic_DNA"/>
</dbReference>
<sequence length="75" mass="8335">MTLFLVTTLIEGSDDIDYVQLIEANTPEQALDYFLTHNPNVVSGTSIVVTQPKVHKATLHQCTKNVVLKESTYTV</sequence>
<accession>A0A172Q0T9</accession>
<protein>
    <submittedName>
        <fullName evidence="1">Uncharacterized protein</fullName>
    </submittedName>
</protein>
<proteinExistence type="predicted"/>
<reference evidence="2" key="1">
    <citation type="submission" date="2016-03" db="EMBL/GenBank/DDBJ databases">
        <title>Characterization of Acinetobacter baumannii phage vB_AbaM_ME3.</title>
        <authorList>
            <person name="Buttimer C.T.H."/>
            <person name="Elbreki M."/>
            <person name="Coffey A."/>
        </authorList>
    </citation>
    <scope>NUCLEOTIDE SEQUENCE [LARGE SCALE GENOMIC DNA]</scope>
</reference>
<keyword evidence="2" id="KW-1185">Reference proteome</keyword>
<evidence type="ECO:0000313" key="1">
    <source>
        <dbReference type="EMBL" id="AND75471.1"/>
    </source>
</evidence>
<dbReference type="Proteomes" id="UP000225947">
    <property type="component" value="Segment"/>
</dbReference>
<organism evidence="1 2">
    <name type="scientific">Acinetobacter phage vB_AbaM_ME3</name>
    <dbReference type="NCBI Taxonomy" id="1837876"/>
    <lineage>
        <taxon>Viruses</taxon>
        <taxon>Duplodnaviria</taxon>
        <taxon>Heunggongvirae</taxon>
        <taxon>Uroviricota</taxon>
        <taxon>Caudoviricetes</taxon>
        <taxon>Metrivirus</taxon>
        <taxon>Metrivirus ME3</taxon>
    </lineage>
</organism>
<gene>
    <name evidence="1" type="ORF">ME3_310</name>
</gene>
<evidence type="ECO:0000313" key="2">
    <source>
        <dbReference type="Proteomes" id="UP000225947"/>
    </source>
</evidence>